<comment type="similarity">
    <text evidence="3">Belongs to the glycosyltransferase 1 family. Bacterial/plant glycogen synthase subfamily.</text>
</comment>
<dbReference type="Gene3D" id="3.40.50.2000">
    <property type="entry name" value="Glycogen Phosphorylase B"/>
    <property type="match status" value="2"/>
</dbReference>
<feature type="compositionally biased region" description="Low complexity" evidence="10">
    <location>
        <begin position="75"/>
        <end position="88"/>
    </location>
</feature>
<dbReference type="Pfam" id="PF08323">
    <property type="entry name" value="Glyco_transf_5"/>
    <property type="match status" value="1"/>
</dbReference>
<sequence>MASKLRTCFMCWNLNSFNCVNHLNGNNRVLRVSFPASCKMRHRTTFSAQHKKQRIKPSTEVGLRHNQDEDDESDISLNNDDSVDNSNDTTAPLSININGAEQAEQLSGRQLEDLLDMIKNAEKNILLLNEARVHALEDLERILAEKEALQGEISVLETRLAETDARIKVATQEKIHVEHLEEQLEKLRNELAQKESIEARYAELHDLQNGDLNDANPQSHNDSIQSLNAELNSLRGENASLKSAIESFKTQLSDVKDNDKRLVVLEKERSSLESALKELESKLSISQDDVSKISTLTDECKDLWDKVENLQSLLDKATEQADQAVNVLQQNQDLQRKVDKLEASLEEANVYKLSSDKLQKYNELMQQKIKLLEDRLQKSDGEINSYVQLYQQSVKEFQDTLATLKEESKKRALEEPVEDMPWEFWSQLLLLIDGWILEKKISVDEASLLREKVWKRDRRISDTYVACKEKSEEEVISAFLGLLSSTTSPGLHVIHIAAEMAPVAKVGGLGDVVSGLSKALLKKGHLVEIVLPKYDCMQYDRVSNLRALDVLIDSYFDRQLYQNKIWVGTIEGLPVYFIEPHHPDKFFWRGNFYGEHDDFRRFSFFSRAALEFLLQAGKKPDIIHCHDWQTAFIAPLYWDIYAPKGFNSARICFTCHNFEYQGTASASELESCGLESHHLNRSDRMQDNSAHDRVNSVKGGIVFSNIVTTVSPTYAQEVRTAEGGHGLHSTLSAHSKKFIGIINGIDTDAWNPATDAFLSVQYNAADLQGKAENKQALRRSLGLSSADVRRPLVGCITRLVPQKGVHLIRHAIYLTLELGGQFVLLGSSPVPHIQKEFEGIANHFQSHDQIRLILKYDESLSHSIYAASDMFIIPSIFEPCGLTQMISMRYGAIPIVRKTGGLNDSVFDVDDDTIPSQFRNGFTFVNADEQGLNGALVRAFNLFKNNPESWKQLVQKDMNIDFSWESSAEQYEELYLKSVSRARAAKRVLN</sequence>
<dbReference type="InterPro" id="IPR013534">
    <property type="entry name" value="Starch_synth_cat_dom"/>
</dbReference>
<evidence type="ECO:0000256" key="8">
    <source>
        <dbReference type="ARBA" id="ARBA00022946"/>
    </source>
</evidence>
<dbReference type="NCBIfam" id="TIGR02095">
    <property type="entry name" value="glgA"/>
    <property type="match status" value="1"/>
</dbReference>
<comment type="caution">
    <text evidence="12">The sequence shown here is derived from an EMBL/GenBank/DDBJ whole genome shotgun (WGS) entry which is preliminary data.</text>
</comment>
<evidence type="ECO:0000313" key="13">
    <source>
        <dbReference type="Proteomes" id="UP001386955"/>
    </source>
</evidence>
<dbReference type="AlphaFoldDB" id="A0AAN9SLK8"/>
<evidence type="ECO:0000256" key="9">
    <source>
        <dbReference type="SAM" id="Coils"/>
    </source>
</evidence>
<evidence type="ECO:0000256" key="10">
    <source>
        <dbReference type="SAM" id="MobiDB-lite"/>
    </source>
</evidence>
<feature type="compositionally biased region" description="Basic residues" evidence="10">
    <location>
        <begin position="45"/>
        <end position="55"/>
    </location>
</feature>
<evidence type="ECO:0000256" key="6">
    <source>
        <dbReference type="ARBA" id="ARBA00022679"/>
    </source>
</evidence>
<dbReference type="FunFam" id="3.40.50.2000:FF:000260">
    <property type="entry name" value="Starch synthase, chloroplastic/amyloplastic"/>
    <property type="match status" value="1"/>
</dbReference>
<evidence type="ECO:0000256" key="4">
    <source>
        <dbReference type="ARBA" id="ARBA00012588"/>
    </source>
</evidence>
<dbReference type="Gene3D" id="1.10.287.1490">
    <property type="match status" value="1"/>
</dbReference>
<protein>
    <recommendedName>
        <fullName evidence="4">starch synthase</fullName>
        <ecNumber evidence="4">2.4.1.21</ecNumber>
    </recommendedName>
</protein>
<name>A0AAN9SLK8_PSOTE</name>
<keyword evidence="8" id="KW-0809">Transit peptide</keyword>
<evidence type="ECO:0000256" key="2">
    <source>
        <dbReference type="ARBA" id="ARBA00004727"/>
    </source>
</evidence>
<reference evidence="12 13" key="1">
    <citation type="submission" date="2024-01" db="EMBL/GenBank/DDBJ databases">
        <title>The genomes of 5 underutilized Papilionoideae crops provide insights into root nodulation and disease resistanc.</title>
        <authorList>
            <person name="Jiang F."/>
        </authorList>
    </citation>
    <scope>NUCLEOTIDE SEQUENCE [LARGE SCALE GENOMIC DNA]</scope>
    <source>
        <strain evidence="12">DUOXIRENSHENG_FW03</strain>
        <tissue evidence="12">Leaves</tissue>
    </source>
</reference>
<dbReference type="PANTHER" id="PTHR46083">
    <property type="match status" value="1"/>
</dbReference>
<dbReference type="GO" id="GO:0019252">
    <property type="term" value="P:starch biosynthetic process"/>
    <property type="evidence" value="ECO:0007669"/>
    <property type="project" value="UniProtKB-KW"/>
</dbReference>
<dbReference type="EC" id="2.4.1.21" evidence="4"/>
<feature type="region of interest" description="Disordered" evidence="10">
    <location>
        <begin position="45"/>
        <end position="93"/>
    </location>
</feature>
<dbReference type="Pfam" id="PF13692">
    <property type="entry name" value="Glyco_trans_1_4"/>
    <property type="match status" value="1"/>
</dbReference>
<evidence type="ECO:0000256" key="1">
    <source>
        <dbReference type="ARBA" id="ARBA00001478"/>
    </source>
</evidence>
<dbReference type="GO" id="GO:0004373">
    <property type="term" value="F:alpha-1,4-glucan glucosyltransferase (UDP-glucose donor) activity"/>
    <property type="evidence" value="ECO:0007669"/>
    <property type="project" value="InterPro"/>
</dbReference>
<gene>
    <name evidence="12" type="ORF">VNO78_10957</name>
</gene>
<dbReference type="PANTHER" id="PTHR46083:SF2">
    <property type="entry name" value="STARCH SYNTHASE 4, CHLOROPLASTIC_AMYLOPLASTIC-RELATED"/>
    <property type="match status" value="1"/>
</dbReference>
<keyword evidence="6" id="KW-0808">Transferase</keyword>
<keyword evidence="7" id="KW-0750">Starch biosynthesis</keyword>
<evidence type="ECO:0000313" key="12">
    <source>
        <dbReference type="EMBL" id="KAK7399768.1"/>
    </source>
</evidence>
<keyword evidence="13" id="KW-1185">Reference proteome</keyword>
<comment type="catalytic activity">
    <reaction evidence="1">
        <text>[(1-&gt;4)-alpha-D-glucosyl](n) + ADP-alpha-D-glucose = [(1-&gt;4)-alpha-D-glucosyl](n+1) + ADP + H(+)</text>
        <dbReference type="Rhea" id="RHEA:18189"/>
        <dbReference type="Rhea" id="RHEA-COMP:9584"/>
        <dbReference type="Rhea" id="RHEA-COMP:9587"/>
        <dbReference type="ChEBI" id="CHEBI:15378"/>
        <dbReference type="ChEBI" id="CHEBI:15444"/>
        <dbReference type="ChEBI" id="CHEBI:57498"/>
        <dbReference type="ChEBI" id="CHEBI:456216"/>
        <dbReference type="EC" id="2.4.1.21"/>
    </reaction>
</comment>
<keyword evidence="5" id="KW-0328">Glycosyltransferase</keyword>
<dbReference type="NCBIfam" id="NF001905">
    <property type="entry name" value="PRK00654.2-4"/>
    <property type="match status" value="1"/>
</dbReference>
<organism evidence="12 13">
    <name type="scientific">Psophocarpus tetragonolobus</name>
    <name type="common">Winged bean</name>
    <name type="synonym">Dolichos tetragonolobus</name>
    <dbReference type="NCBI Taxonomy" id="3891"/>
    <lineage>
        <taxon>Eukaryota</taxon>
        <taxon>Viridiplantae</taxon>
        <taxon>Streptophyta</taxon>
        <taxon>Embryophyta</taxon>
        <taxon>Tracheophyta</taxon>
        <taxon>Spermatophyta</taxon>
        <taxon>Magnoliopsida</taxon>
        <taxon>eudicotyledons</taxon>
        <taxon>Gunneridae</taxon>
        <taxon>Pentapetalae</taxon>
        <taxon>rosids</taxon>
        <taxon>fabids</taxon>
        <taxon>Fabales</taxon>
        <taxon>Fabaceae</taxon>
        <taxon>Papilionoideae</taxon>
        <taxon>50 kb inversion clade</taxon>
        <taxon>NPAAA clade</taxon>
        <taxon>indigoferoid/millettioid clade</taxon>
        <taxon>Phaseoleae</taxon>
        <taxon>Psophocarpus</taxon>
    </lineage>
</organism>
<keyword evidence="9" id="KW-0175">Coiled coil</keyword>
<dbReference type="HAMAP" id="MF_00484">
    <property type="entry name" value="Glycogen_synth"/>
    <property type="match status" value="1"/>
</dbReference>
<comment type="pathway">
    <text evidence="2">Glycan biosynthesis; starch biosynthesis.</text>
</comment>
<evidence type="ECO:0000259" key="11">
    <source>
        <dbReference type="Pfam" id="PF08323"/>
    </source>
</evidence>
<dbReference type="GO" id="GO:0009011">
    <property type="term" value="F:alpha-1,4-glucan glucosyltransferase (ADP-glucose donor) activity"/>
    <property type="evidence" value="ECO:0007669"/>
    <property type="project" value="UniProtKB-EC"/>
</dbReference>
<feature type="coiled-coil region" evidence="9">
    <location>
        <begin position="111"/>
        <end position="407"/>
    </location>
</feature>
<accession>A0AAN9SLK8</accession>
<evidence type="ECO:0000256" key="5">
    <source>
        <dbReference type="ARBA" id="ARBA00022676"/>
    </source>
</evidence>
<proteinExistence type="inferred from homology"/>
<dbReference type="InterPro" id="IPR011835">
    <property type="entry name" value="GS/SS"/>
</dbReference>
<dbReference type="EMBL" id="JAYMYS010000003">
    <property type="protein sequence ID" value="KAK7399768.1"/>
    <property type="molecule type" value="Genomic_DNA"/>
</dbReference>
<dbReference type="Proteomes" id="UP001386955">
    <property type="component" value="Unassembled WGS sequence"/>
</dbReference>
<feature type="domain" description="Starch synthase catalytic" evidence="11">
    <location>
        <begin position="492"/>
        <end position="732"/>
    </location>
</feature>
<evidence type="ECO:0000256" key="3">
    <source>
        <dbReference type="ARBA" id="ARBA00010281"/>
    </source>
</evidence>
<dbReference type="CDD" id="cd03791">
    <property type="entry name" value="GT5_Glycogen_synthase_DULL1-like"/>
    <property type="match status" value="1"/>
</dbReference>
<dbReference type="SUPFAM" id="SSF53756">
    <property type="entry name" value="UDP-Glycosyltransferase/glycogen phosphorylase"/>
    <property type="match status" value="1"/>
</dbReference>
<evidence type="ECO:0000256" key="7">
    <source>
        <dbReference type="ARBA" id="ARBA00022922"/>
    </source>
</evidence>